<evidence type="ECO:0000259" key="7">
    <source>
        <dbReference type="Pfam" id="PF17389"/>
    </source>
</evidence>
<dbReference type="Gene3D" id="1.50.10.10">
    <property type="match status" value="1"/>
</dbReference>
<dbReference type="AlphaFoldDB" id="A0A173MDX7"/>
<dbReference type="InterPro" id="IPR008928">
    <property type="entry name" value="6-hairpin_glycosidase_sf"/>
</dbReference>
<dbReference type="PANTHER" id="PTHR33307">
    <property type="entry name" value="ALPHA-RHAMNOSIDASE (EUROFUNG)"/>
    <property type="match status" value="1"/>
</dbReference>
<protein>
    <recommendedName>
        <fullName evidence="2">alpha-L-rhamnosidase</fullName>
        <ecNumber evidence="2">3.2.1.40</ecNumber>
    </recommendedName>
</protein>
<keyword evidence="10" id="KW-1185">Reference proteome</keyword>
<evidence type="ECO:0000256" key="1">
    <source>
        <dbReference type="ARBA" id="ARBA00001445"/>
    </source>
</evidence>
<gene>
    <name evidence="9" type="ORF">SAMN05421788_108127</name>
</gene>
<evidence type="ECO:0000256" key="3">
    <source>
        <dbReference type="ARBA" id="ARBA00022801"/>
    </source>
</evidence>
<dbReference type="InterPro" id="IPR008902">
    <property type="entry name" value="Rhamnosid_concanavalin"/>
</dbReference>
<dbReference type="EC" id="3.2.1.40" evidence="2"/>
<evidence type="ECO:0000256" key="2">
    <source>
        <dbReference type="ARBA" id="ARBA00012652"/>
    </source>
</evidence>
<dbReference type="Pfam" id="PF17390">
    <property type="entry name" value="Bac_rhamnosid_C"/>
    <property type="match status" value="1"/>
</dbReference>
<dbReference type="InterPro" id="IPR013737">
    <property type="entry name" value="Bac_rhamnosid_N"/>
</dbReference>
<reference evidence="10" key="1">
    <citation type="submission" date="2017-01" db="EMBL/GenBank/DDBJ databases">
        <authorList>
            <person name="Varghese N."/>
            <person name="Submissions S."/>
        </authorList>
    </citation>
    <scope>NUCLEOTIDE SEQUENCE [LARGE SCALE GENOMIC DNA]</scope>
    <source>
        <strain evidence="10">DSM 21054</strain>
    </source>
</reference>
<dbReference type="KEGG" id="fln:FLA_1739"/>
<dbReference type="InterPro" id="IPR016007">
    <property type="entry name" value="Alpha_rhamnosid"/>
</dbReference>
<feature type="signal peptide" evidence="4">
    <location>
        <begin position="1"/>
        <end position="21"/>
    </location>
</feature>
<dbReference type="InterPro" id="IPR008979">
    <property type="entry name" value="Galactose-bd-like_sf"/>
</dbReference>
<dbReference type="Gene3D" id="2.60.120.260">
    <property type="entry name" value="Galactose-binding domain-like"/>
    <property type="match status" value="2"/>
</dbReference>
<feature type="domain" description="Alpha-L-rhamnosidase six-hairpin glycosidase" evidence="7">
    <location>
        <begin position="329"/>
        <end position="663"/>
    </location>
</feature>
<dbReference type="InterPro" id="IPR035398">
    <property type="entry name" value="Bac_rhamnosid_C"/>
</dbReference>
<feature type="domain" description="Alpha-L-rhamnosidase concanavalin-like" evidence="5">
    <location>
        <begin position="226"/>
        <end position="313"/>
    </location>
</feature>
<dbReference type="OrthoDB" id="9766741at2"/>
<evidence type="ECO:0000259" key="8">
    <source>
        <dbReference type="Pfam" id="PF17390"/>
    </source>
</evidence>
<sequence length="747" mass="84701">MFTFLKHLFLFLFTSISLVKAQQLSWSEKAQWISTSFREDSTRPSPVFTKQFTITGKVQNADVYITAHGVYMVTINGKRVGDAYFAPGWTNYDKRLQYQQYNLKPYLKPGNNQVEVTIGEGWYRGQFGGLMLSDNYGKEASLLFQINLQYANGAKSVMVSDSTWLCRTGKIRHSDIYGGECYDAGYQPGNWQPVQVKAFTKQNLVPTINEPVTKQETFAPVRVWLTPKKEQVIDFGQNLAGWVQFTVTGKKGDTIQVEHAEVLDKEGNFYTGNLREAKATDTYILKGGKPETFEPHFTWHGFRYVKVTGATVKPHQWKAIALYSNMQPAGEFSCSDTFINRLQHNILWSLKGNFLDIPTDCPQRSERFGWTGDAHAFFRSATFNYNVKDFFAKWLADLASEQRPDGSVPNIIPNIYKNIAQASKTGRAGWGDAAVIIPWTHYWIYGDTSILQAQYPSMKAWVEYINSVSKDYLWTGNGYGDWLAPGDSTSLPYIDQCFWAYSTQLLIHTANVLGKVEDSLHYTSLLNNIKTTFRKYIQPDGKAITHTQTAYVLALQFNMLPDSMQPKAINHLVTLIKENNYHLSTGFLGTPYLLFALSNNGHTDIAYKLLMQDTYPSWLYPVKMGATTIWEKWDAIKPDSSVQATSYNHYAYGAVAEWLYRIVAGIDLSAEGYRHIIIRPQPGGGLTWAKAVYQSPYGKIVSQWQRVGKKIKMQVEIPANTQATIYIPGKGSQVIQQRYFSGEGEVE</sequence>
<proteinExistence type="predicted"/>
<name>A0A173MDX7_9BACT</name>
<organism evidence="9 10">
    <name type="scientific">Filimonas lacunae</name>
    <dbReference type="NCBI Taxonomy" id="477680"/>
    <lineage>
        <taxon>Bacteria</taxon>
        <taxon>Pseudomonadati</taxon>
        <taxon>Bacteroidota</taxon>
        <taxon>Chitinophagia</taxon>
        <taxon>Chitinophagales</taxon>
        <taxon>Chitinophagaceae</taxon>
        <taxon>Filimonas</taxon>
    </lineage>
</organism>
<evidence type="ECO:0000259" key="5">
    <source>
        <dbReference type="Pfam" id="PF05592"/>
    </source>
</evidence>
<dbReference type="Pfam" id="PF17389">
    <property type="entry name" value="Bac_rhamnosid6H"/>
    <property type="match status" value="1"/>
</dbReference>
<dbReference type="SUPFAM" id="SSF49785">
    <property type="entry name" value="Galactose-binding domain-like"/>
    <property type="match status" value="1"/>
</dbReference>
<evidence type="ECO:0000256" key="4">
    <source>
        <dbReference type="SAM" id="SignalP"/>
    </source>
</evidence>
<evidence type="ECO:0000313" key="10">
    <source>
        <dbReference type="Proteomes" id="UP000186917"/>
    </source>
</evidence>
<dbReference type="SUPFAM" id="SSF48208">
    <property type="entry name" value="Six-hairpin glycosidases"/>
    <property type="match status" value="1"/>
</dbReference>
<feature type="domain" description="Bacterial alpha-L-rhamnosidase N-terminal" evidence="6">
    <location>
        <begin position="57"/>
        <end position="201"/>
    </location>
</feature>
<feature type="chain" id="PRO_5030022816" description="alpha-L-rhamnosidase" evidence="4">
    <location>
        <begin position="22"/>
        <end position="747"/>
    </location>
</feature>
<dbReference type="Pfam" id="PF08531">
    <property type="entry name" value="Bac_rhamnosid_N"/>
    <property type="match status" value="1"/>
</dbReference>
<dbReference type="RefSeq" id="WP_076381157.1">
    <property type="nucleotide sequence ID" value="NZ_AP017422.1"/>
</dbReference>
<dbReference type="InterPro" id="IPR035396">
    <property type="entry name" value="Bac_rhamnosid6H"/>
</dbReference>
<dbReference type="InterPro" id="IPR012341">
    <property type="entry name" value="6hp_glycosidase-like_sf"/>
</dbReference>
<dbReference type="Proteomes" id="UP000186917">
    <property type="component" value="Unassembled WGS sequence"/>
</dbReference>
<dbReference type="Gene3D" id="2.60.420.10">
    <property type="entry name" value="Maltose phosphorylase, domain 3"/>
    <property type="match status" value="1"/>
</dbReference>
<dbReference type="STRING" id="477680.SAMN05421788_108127"/>
<evidence type="ECO:0000313" key="9">
    <source>
        <dbReference type="EMBL" id="SIT28780.1"/>
    </source>
</evidence>
<accession>A0A173MDX7</accession>
<feature type="domain" description="Alpha-L-rhamnosidase C-terminal" evidence="8">
    <location>
        <begin position="665"/>
        <end position="737"/>
    </location>
</feature>
<dbReference type="PIRSF" id="PIRSF010631">
    <property type="entry name" value="A-rhamnsds"/>
    <property type="match status" value="1"/>
</dbReference>
<keyword evidence="3" id="KW-0378">Hydrolase</keyword>
<dbReference type="PANTHER" id="PTHR33307:SF6">
    <property type="entry name" value="ALPHA-RHAMNOSIDASE (EUROFUNG)-RELATED"/>
    <property type="match status" value="1"/>
</dbReference>
<dbReference type="GO" id="GO:0030596">
    <property type="term" value="F:alpha-L-rhamnosidase activity"/>
    <property type="evidence" value="ECO:0007669"/>
    <property type="project" value="UniProtKB-EC"/>
</dbReference>
<comment type="catalytic activity">
    <reaction evidence="1">
        <text>Hydrolysis of terminal non-reducing alpha-L-rhamnose residues in alpha-L-rhamnosides.</text>
        <dbReference type="EC" id="3.2.1.40"/>
    </reaction>
</comment>
<dbReference type="GO" id="GO:0005975">
    <property type="term" value="P:carbohydrate metabolic process"/>
    <property type="evidence" value="ECO:0007669"/>
    <property type="project" value="InterPro"/>
</dbReference>
<dbReference type="EMBL" id="FTOR01000008">
    <property type="protein sequence ID" value="SIT28780.1"/>
    <property type="molecule type" value="Genomic_DNA"/>
</dbReference>
<dbReference type="Pfam" id="PF05592">
    <property type="entry name" value="Bac_rhamnosid"/>
    <property type="match status" value="1"/>
</dbReference>
<keyword evidence="4" id="KW-0732">Signal</keyword>
<evidence type="ECO:0000259" key="6">
    <source>
        <dbReference type="Pfam" id="PF08531"/>
    </source>
</evidence>